<dbReference type="OrthoDB" id="495728at2"/>
<dbReference type="RefSeq" id="WP_016856767.1">
    <property type="nucleotide sequence ID" value="NZ_CP016303.1"/>
</dbReference>
<organism evidence="1 2">
    <name type="scientific">Candidatus Hamiltonella defensa</name>
    <name type="common">Bemisia tabaci</name>
    <dbReference type="NCBI Taxonomy" id="672795"/>
    <lineage>
        <taxon>Bacteria</taxon>
        <taxon>Pseudomonadati</taxon>
        <taxon>Pseudomonadota</taxon>
        <taxon>Gammaproteobacteria</taxon>
        <taxon>Enterobacterales</taxon>
        <taxon>Enterobacteriaceae</taxon>
        <taxon>aphid secondary symbionts</taxon>
        <taxon>Candidatus Williamhamiltonella</taxon>
    </lineage>
</organism>
<dbReference type="Pfam" id="PF04183">
    <property type="entry name" value="IucA_IucC"/>
    <property type="match status" value="1"/>
</dbReference>
<dbReference type="Pfam" id="PF06276">
    <property type="entry name" value="FhuF"/>
    <property type="match status" value="1"/>
</dbReference>
<reference evidence="1 2" key="2">
    <citation type="submission" date="2017-09" db="EMBL/GenBank/DDBJ databases">
        <title>The genome of whitefly Bemisia tabaci, a global crop pest, provides novel insights into virus transmission, host adaptation and insecticide resistance.</title>
        <authorList>
            <person name="Kaur N."/>
            <person name="Kliot A."/>
            <person name="Pinheiro P.V."/>
            <person name="Luan J."/>
            <person name="Zheng Y."/>
            <person name="Liu W."/>
            <person name="Sun H."/>
            <person name="Yang X."/>
            <person name="Xu Y."/>
            <person name="Luo Y."/>
            <person name="Kruse A."/>
            <person name="Fisher T.W."/>
            <person name="Nelson D.R."/>
            <person name="Elimelech M."/>
            <person name="MacCoss M."/>
            <person name="Johnson R."/>
            <person name="Cohen E."/>
            <person name="Hunter W.B."/>
            <person name="Brown J.K."/>
            <person name="Jander G."/>
            <person name="Cilia M."/>
            <person name="Douglas A.E."/>
            <person name="Ghanim M."/>
            <person name="Simmons A.M."/>
            <person name="Wintermantel W.M."/>
            <person name="Ling K.-S."/>
            <person name="Fei Z."/>
        </authorList>
    </citation>
    <scope>NUCLEOTIDE SEQUENCE [LARGE SCALE GENOMIC DNA]</scope>
    <source>
        <strain evidence="1 2">MEAM1</strain>
    </source>
</reference>
<dbReference type="GO" id="GO:0016881">
    <property type="term" value="F:acid-amino acid ligase activity"/>
    <property type="evidence" value="ECO:0007669"/>
    <property type="project" value="UniProtKB-ARBA"/>
</dbReference>
<name>A0A249DYG5_9ENTR</name>
<dbReference type="InterPro" id="IPR022770">
    <property type="entry name" value="IucA/IucC-like_C"/>
</dbReference>
<dbReference type="GO" id="GO:0019290">
    <property type="term" value="P:siderophore biosynthetic process"/>
    <property type="evidence" value="ECO:0007669"/>
    <property type="project" value="InterPro"/>
</dbReference>
<dbReference type="EMBL" id="CP016303">
    <property type="protein sequence ID" value="ASX26584.1"/>
    <property type="molecule type" value="Genomic_DNA"/>
</dbReference>
<dbReference type="PANTHER" id="PTHR34384">
    <property type="entry name" value="L-2,3-DIAMINOPROPANOATE--CITRATE LIGASE"/>
    <property type="match status" value="1"/>
</dbReference>
<proteinExistence type="predicted"/>
<dbReference type="InterPro" id="IPR007310">
    <property type="entry name" value="Aerobactin_biosyn_IucA/IucC_N"/>
</dbReference>
<sequence>MRSRQNDIFVNGTLLEKTFSINNALKRLVRCLFAEGLLDPSRLIFTSDQVCYPLKQGQLFFEHLQIAPADTFIHYGQIIWRDNRGQKNNITDHNKLIDLIKDELDFRYTTAGIEGLKADITNSINNDIRARQYRQKWNATLSQKITLSGETTFTDYLRHHISPADAAILLDQWGSLEGHPYYPTWKCRSNLSPESVELLSPEFDAIVPVRIAALRTDMAYIETMPDKKNYQGWFAEQFPVLWQEWKQQLNHKKYDEKEWLPLPIHSWHLTACVQQHYADDIASGILILEGPDLQTRPSMSFRTMRPLTPENAPFIKLPVAIWMTSEMRSLQAKSIHMGPRISQLIKEILHNEDGFNQSVSILEEQIAFHYKHKERQDDAEGKYLSVVFRQAYSAPKCYEKCLPVTVATLLTSLPQNNNPLITELIASSEQSVENWFRQYAQVVLHPVISLYLLYGIGLEAHQQNTQILFSDEGMARHLLIRDFGDGRTYAPLLHERGYSLQPYSYPGILPTVFFDDIEPVRTFVVDACFLTHLHELALCLTSHYDLDSPVLWKILREVTDQVFNALKKRVSNSLWQRERKMFLSEPWSTRSLLSMHLSQYQNYRLQHELTNPLNFIA</sequence>
<accession>A0A249DYG5</accession>
<evidence type="ECO:0000313" key="1">
    <source>
        <dbReference type="EMBL" id="ASX26584.1"/>
    </source>
</evidence>
<reference evidence="2" key="1">
    <citation type="submission" date="2016-06" db="EMBL/GenBank/DDBJ databases">
        <authorList>
            <person name="Chen W."/>
            <person name="Hasegawa D.K."/>
        </authorList>
    </citation>
    <scope>NUCLEOTIDE SEQUENCE [LARGE SCALE GENOMIC DNA]</scope>
    <source>
        <strain evidence="2">MEAM1</strain>
    </source>
</reference>
<gene>
    <name evidence="1" type="ORF">BA171_05955</name>
</gene>
<dbReference type="Proteomes" id="UP000216438">
    <property type="component" value="Chromosome"/>
</dbReference>
<dbReference type="Gene3D" id="1.10.510.40">
    <property type="match status" value="1"/>
</dbReference>
<dbReference type="AlphaFoldDB" id="A0A249DYG5"/>
<dbReference type="InterPro" id="IPR037455">
    <property type="entry name" value="LucA/IucC-like"/>
</dbReference>
<protein>
    <submittedName>
        <fullName evidence="1">Uncharacterized protein</fullName>
    </submittedName>
</protein>
<evidence type="ECO:0000313" key="2">
    <source>
        <dbReference type="Proteomes" id="UP000216438"/>
    </source>
</evidence>